<keyword evidence="1" id="KW-1185">Reference proteome</keyword>
<name>A0A6P8CSS9_PUNGR</name>
<gene>
    <name evidence="2" type="primary">LOC116200902</name>
</gene>
<dbReference type="Proteomes" id="UP000515151">
    <property type="component" value="Chromosome 3"/>
</dbReference>
<dbReference type="AlphaFoldDB" id="A0A6P8CSS9"/>
<reference evidence="2" key="2">
    <citation type="submission" date="2025-08" db="UniProtKB">
        <authorList>
            <consortium name="RefSeq"/>
        </authorList>
    </citation>
    <scope>IDENTIFICATION</scope>
    <source>
        <tissue evidence="2">Leaf</tissue>
    </source>
</reference>
<sequence length="160" mass="19291">MQRLLPGSLDLNFFRRNYESLPDWKYVWWMVVFPPDLMMMQRLFETVCSLTCEWIMRPVDSKVEDGSKGWHMLEQKRSGAWMNSLHLQCTIKRYTIQFKRALESTTLDEQFTPPMHYQTLHHSIQARTRIYKRKRHTLHLPTWVLCVHPPITTVEKNDRA</sequence>
<accession>A0A6P8CSS9</accession>
<dbReference type="GeneID" id="116200902"/>
<dbReference type="RefSeq" id="XP_031387727.1">
    <property type="nucleotide sequence ID" value="XM_031531867.1"/>
</dbReference>
<evidence type="ECO:0000313" key="1">
    <source>
        <dbReference type="Proteomes" id="UP000515151"/>
    </source>
</evidence>
<reference evidence="1" key="1">
    <citation type="journal article" date="2020" name="Plant Biotechnol. J.">
        <title>The pomegranate (Punica granatum L.) draft genome dissects genetic divergence between soft- and hard-seeded cultivars.</title>
        <authorList>
            <person name="Luo X."/>
            <person name="Li H."/>
            <person name="Wu Z."/>
            <person name="Yao W."/>
            <person name="Zhao P."/>
            <person name="Cao D."/>
            <person name="Yu H."/>
            <person name="Li K."/>
            <person name="Poudel K."/>
            <person name="Zhao D."/>
            <person name="Zhang F."/>
            <person name="Xia X."/>
            <person name="Chen L."/>
            <person name="Wang Q."/>
            <person name="Jing D."/>
            <person name="Cao S."/>
        </authorList>
    </citation>
    <scope>NUCLEOTIDE SEQUENCE [LARGE SCALE GENOMIC DNA]</scope>
    <source>
        <strain evidence="1">cv. Tunisia</strain>
    </source>
</reference>
<protein>
    <submittedName>
        <fullName evidence="2">Uncharacterized protein LOC116200902 isoform X1</fullName>
    </submittedName>
</protein>
<proteinExistence type="predicted"/>
<evidence type="ECO:0000313" key="2">
    <source>
        <dbReference type="RefSeq" id="XP_031387727.1"/>
    </source>
</evidence>
<organism evidence="1 2">
    <name type="scientific">Punica granatum</name>
    <name type="common">Pomegranate</name>
    <dbReference type="NCBI Taxonomy" id="22663"/>
    <lineage>
        <taxon>Eukaryota</taxon>
        <taxon>Viridiplantae</taxon>
        <taxon>Streptophyta</taxon>
        <taxon>Embryophyta</taxon>
        <taxon>Tracheophyta</taxon>
        <taxon>Spermatophyta</taxon>
        <taxon>Magnoliopsida</taxon>
        <taxon>eudicotyledons</taxon>
        <taxon>Gunneridae</taxon>
        <taxon>Pentapetalae</taxon>
        <taxon>rosids</taxon>
        <taxon>malvids</taxon>
        <taxon>Myrtales</taxon>
        <taxon>Lythraceae</taxon>
        <taxon>Punica</taxon>
    </lineage>
</organism>